<dbReference type="InterPro" id="IPR050111">
    <property type="entry name" value="C-type_lectin/snaclec_domain"/>
</dbReference>
<dbReference type="OrthoDB" id="6364198at2759"/>
<reference evidence="3 4" key="1">
    <citation type="submission" date="2019-07" db="EMBL/GenBank/DDBJ databases">
        <title>Draft genome assembly of a fouling barnacle, Amphibalanus amphitrite (Darwin, 1854): The first reference genome for Thecostraca.</title>
        <authorList>
            <person name="Kim W."/>
        </authorList>
    </citation>
    <scope>NUCLEOTIDE SEQUENCE [LARGE SCALE GENOMIC DNA]</scope>
    <source>
        <strain evidence="3">SNU_AA5</strain>
        <tissue evidence="3">Soma without cirri and trophi</tissue>
    </source>
</reference>
<comment type="caution">
    <text evidence="3">The sequence shown here is derived from an EMBL/GenBank/DDBJ whole genome shotgun (WGS) entry which is preliminary data.</text>
</comment>
<keyword evidence="4" id="KW-1185">Reference proteome</keyword>
<dbReference type="SMART" id="SM00034">
    <property type="entry name" value="CLECT"/>
    <property type="match status" value="1"/>
</dbReference>
<dbReference type="AlphaFoldDB" id="A0A6A4V869"/>
<dbReference type="InterPro" id="IPR016187">
    <property type="entry name" value="CTDL_fold"/>
</dbReference>
<dbReference type="Pfam" id="PF00059">
    <property type="entry name" value="Lectin_C"/>
    <property type="match status" value="1"/>
</dbReference>
<dbReference type="PROSITE" id="PS50041">
    <property type="entry name" value="C_TYPE_LECTIN_2"/>
    <property type="match status" value="1"/>
</dbReference>
<evidence type="ECO:0000259" key="2">
    <source>
        <dbReference type="PROSITE" id="PS50041"/>
    </source>
</evidence>
<dbReference type="Proteomes" id="UP000440578">
    <property type="component" value="Unassembled WGS sequence"/>
</dbReference>
<dbReference type="PANTHER" id="PTHR22803">
    <property type="entry name" value="MANNOSE, PHOSPHOLIPASE, LECTIN RECEPTOR RELATED"/>
    <property type="match status" value="1"/>
</dbReference>
<keyword evidence="1" id="KW-0732">Signal</keyword>
<keyword evidence="3" id="KW-0675">Receptor</keyword>
<organism evidence="3 4">
    <name type="scientific">Amphibalanus amphitrite</name>
    <name type="common">Striped barnacle</name>
    <name type="synonym">Balanus amphitrite</name>
    <dbReference type="NCBI Taxonomy" id="1232801"/>
    <lineage>
        <taxon>Eukaryota</taxon>
        <taxon>Metazoa</taxon>
        <taxon>Ecdysozoa</taxon>
        <taxon>Arthropoda</taxon>
        <taxon>Crustacea</taxon>
        <taxon>Multicrustacea</taxon>
        <taxon>Cirripedia</taxon>
        <taxon>Thoracica</taxon>
        <taxon>Thoracicalcarea</taxon>
        <taxon>Balanomorpha</taxon>
        <taxon>Balanoidea</taxon>
        <taxon>Balanidae</taxon>
        <taxon>Amphibalaninae</taxon>
        <taxon>Amphibalanus</taxon>
    </lineage>
</organism>
<dbReference type="SUPFAM" id="SSF56436">
    <property type="entry name" value="C-type lectin-like"/>
    <property type="match status" value="1"/>
</dbReference>
<proteinExistence type="predicted"/>
<feature type="domain" description="C-type lectin" evidence="2">
    <location>
        <begin position="98"/>
        <end position="227"/>
    </location>
</feature>
<accession>A0A6A4V869</accession>
<dbReference type="CDD" id="cd00037">
    <property type="entry name" value="CLECT"/>
    <property type="match status" value="1"/>
</dbReference>
<dbReference type="EMBL" id="VIIS01001810">
    <property type="protein sequence ID" value="KAF0292467.1"/>
    <property type="molecule type" value="Genomic_DNA"/>
</dbReference>
<gene>
    <name evidence="3" type="primary">MRC2_1</name>
    <name evidence="3" type="ORF">FJT64_009533</name>
</gene>
<evidence type="ECO:0000256" key="1">
    <source>
        <dbReference type="SAM" id="SignalP"/>
    </source>
</evidence>
<evidence type="ECO:0000313" key="4">
    <source>
        <dbReference type="Proteomes" id="UP000440578"/>
    </source>
</evidence>
<feature type="signal peptide" evidence="1">
    <location>
        <begin position="1"/>
        <end position="21"/>
    </location>
</feature>
<evidence type="ECO:0000313" key="3">
    <source>
        <dbReference type="EMBL" id="KAF0292467.1"/>
    </source>
</evidence>
<name>A0A6A4V869_AMPAM</name>
<sequence>MSLLSASLLLLLLAVSSPGVCDMLHRTLEPVVWEDPAHQEVASRPAASCVHCALLCSRTRDCVTVSCPAGRCRLLTCAYGAQPAAGRCPRCEPGWSRYGSACYTTETTPSLTKTWADSQRHCGALRAGARLASVHTAAENHFIWTLFKDNGYSRAWIGLEHPAITDPALVLQVSISLGADTTTPNYQFRWVDGSLVSFTNWASDQPNNKVDLDLGVFVRYSTGKWVDFPKTNSENLTQICKYTLY</sequence>
<protein>
    <submittedName>
        <fullName evidence="3">C-type mannose receptor 2</fullName>
    </submittedName>
</protein>
<dbReference type="InterPro" id="IPR016186">
    <property type="entry name" value="C-type_lectin-like/link_sf"/>
</dbReference>
<dbReference type="Gene3D" id="3.10.100.10">
    <property type="entry name" value="Mannose-Binding Protein A, subunit A"/>
    <property type="match status" value="1"/>
</dbReference>
<dbReference type="InterPro" id="IPR001304">
    <property type="entry name" value="C-type_lectin-like"/>
</dbReference>
<feature type="chain" id="PRO_5025342255" evidence="1">
    <location>
        <begin position="22"/>
        <end position="245"/>
    </location>
</feature>